<protein>
    <recommendedName>
        <fullName evidence="3">tRNA/rRNA methyltransferase SpoU type domain-containing protein</fullName>
    </recommendedName>
</protein>
<dbReference type="GO" id="GO:0032259">
    <property type="term" value="P:methylation"/>
    <property type="evidence" value="ECO:0007669"/>
    <property type="project" value="UniProtKB-KW"/>
</dbReference>
<feature type="domain" description="tRNA/rRNA methyltransferase SpoU type" evidence="3">
    <location>
        <begin position="1"/>
        <end position="122"/>
    </location>
</feature>
<keyword evidence="2" id="KW-0808">Transferase</keyword>
<dbReference type="PANTHER" id="PTHR43191:SF12">
    <property type="entry name" value="RRNA METHYLASE"/>
    <property type="match status" value="1"/>
</dbReference>
<dbReference type="GeneID" id="17251137"/>
<dbReference type="PaxDb" id="2903-EOD05032"/>
<dbReference type="RefSeq" id="XP_005757461.1">
    <property type="nucleotide sequence ID" value="XM_005757404.1"/>
</dbReference>
<dbReference type="GO" id="GO:0006396">
    <property type="term" value="P:RNA processing"/>
    <property type="evidence" value="ECO:0007669"/>
    <property type="project" value="InterPro"/>
</dbReference>
<dbReference type="AlphaFoldDB" id="A0A0D3I197"/>
<keyword evidence="1" id="KW-0489">Methyltransferase</keyword>
<dbReference type="Proteomes" id="UP000013827">
    <property type="component" value="Unassembled WGS sequence"/>
</dbReference>
<evidence type="ECO:0000256" key="1">
    <source>
        <dbReference type="ARBA" id="ARBA00022603"/>
    </source>
</evidence>
<dbReference type="Gene3D" id="3.40.1280.10">
    <property type="match status" value="1"/>
</dbReference>
<evidence type="ECO:0000256" key="2">
    <source>
        <dbReference type="ARBA" id="ARBA00022679"/>
    </source>
</evidence>
<dbReference type="PANTHER" id="PTHR43191">
    <property type="entry name" value="RRNA METHYLTRANSFERASE 3"/>
    <property type="match status" value="1"/>
</dbReference>
<dbReference type="HOGENOM" id="CLU_1589501_0_0_1"/>
<dbReference type="Pfam" id="PF00588">
    <property type="entry name" value="SpoU_methylase"/>
    <property type="match status" value="1"/>
</dbReference>
<evidence type="ECO:0000259" key="3">
    <source>
        <dbReference type="Pfam" id="PF00588"/>
    </source>
</evidence>
<organism evidence="4 5">
    <name type="scientific">Emiliania huxleyi (strain CCMP1516)</name>
    <dbReference type="NCBI Taxonomy" id="280463"/>
    <lineage>
        <taxon>Eukaryota</taxon>
        <taxon>Haptista</taxon>
        <taxon>Haptophyta</taxon>
        <taxon>Prymnesiophyceae</taxon>
        <taxon>Isochrysidales</taxon>
        <taxon>Noelaerhabdaceae</taxon>
        <taxon>Emiliania</taxon>
    </lineage>
</organism>
<dbReference type="InterPro" id="IPR001537">
    <property type="entry name" value="SpoU_MeTrfase"/>
</dbReference>
<reference evidence="4" key="2">
    <citation type="submission" date="2024-10" db="UniProtKB">
        <authorList>
            <consortium name="EnsemblProtists"/>
        </authorList>
    </citation>
    <scope>IDENTIFICATION</scope>
</reference>
<dbReference type="InterPro" id="IPR029028">
    <property type="entry name" value="Alpha/beta_knot_MTases"/>
</dbReference>
<sequence length="168" mass="17383">MGAVFKVPYTFAPHWPEALSQVKAGGYGLLALHLQGSVEHTAALGANGGLAPSAAAPAAAGPPPLCGLPLAVVVGAEYEGVGEAAARLADERVRIAMAPAMAVDSLHGVDSLNVNVAAAIVLERIFAFNRAEHEARVCDQQRRLSLLDVLHWLVGSSTQHTLEIVGPV</sequence>
<dbReference type="SUPFAM" id="SSF75217">
    <property type="entry name" value="alpha/beta knot"/>
    <property type="match status" value="1"/>
</dbReference>
<reference evidence="5" key="1">
    <citation type="journal article" date="2013" name="Nature">
        <title>Pan genome of the phytoplankton Emiliania underpins its global distribution.</title>
        <authorList>
            <person name="Read B.A."/>
            <person name="Kegel J."/>
            <person name="Klute M.J."/>
            <person name="Kuo A."/>
            <person name="Lefebvre S.C."/>
            <person name="Maumus F."/>
            <person name="Mayer C."/>
            <person name="Miller J."/>
            <person name="Monier A."/>
            <person name="Salamov A."/>
            <person name="Young J."/>
            <person name="Aguilar M."/>
            <person name="Claverie J.M."/>
            <person name="Frickenhaus S."/>
            <person name="Gonzalez K."/>
            <person name="Herman E.K."/>
            <person name="Lin Y.C."/>
            <person name="Napier J."/>
            <person name="Ogata H."/>
            <person name="Sarno A.F."/>
            <person name="Shmutz J."/>
            <person name="Schroeder D."/>
            <person name="de Vargas C."/>
            <person name="Verret F."/>
            <person name="von Dassow P."/>
            <person name="Valentin K."/>
            <person name="Van de Peer Y."/>
            <person name="Wheeler G."/>
            <person name="Dacks J.B."/>
            <person name="Delwiche C.F."/>
            <person name="Dyhrman S.T."/>
            <person name="Glockner G."/>
            <person name="John U."/>
            <person name="Richards T."/>
            <person name="Worden A.Z."/>
            <person name="Zhang X."/>
            <person name="Grigoriev I.V."/>
            <person name="Allen A.E."/>
            <person name="Bidle K."/>
            <person name="Borodovsky M."/>
            <person name="Bowler C."/>
            <person name="Brownlee C."/>
            <person name="Cock J.M."/>
            <person name="Elias M."/>
            <person name="Gladyshev V.N."/>
            <person name="Groth M."/>
            <person name="Guda C."/>
            <person name="Hadaegh A."/>
            <person name="Iglesias-Rodriguez M.D."/>
            <person name="Jenkins J."/>
            <person name="Jones B.M."/>
            <person name="Lawson T."/>
            <person name="Leese F."/>
            <person name="Lindquist E."/>
            <person name="Lobanov A."/>
            <person name="Lomsadze A."/>
            <person name="Malik S.B."/>
            <person name="Marsh M.E."/>
            <person name="Mackinder L."/>
            <person name="Mock T."/>
            <person name="Mueller-Roeber B."/>
            <person name="Pagarete A."/>
            <person name="Parker M."/>
            <person name="Probert I."/>
            <person name="Quesneville H."/>
            <person name="Raines C."/>
            <person name="Rensing S.A."/>
            <person name="Riano-Pachon D.M."/>
            <person name="Richier S."/>
            <person name="Rokitta S."/>
            <person name="Shiraiwa Y."/>
            <person name="Soanes D.M."/>
            <person name="van der Giezen M."/>
            <person name="Wahlund T.M."/>
            <person name="Williams B."/>
            <person name="Wilson W."/>
            <person name="Wolfe G."/>
            <person name="Wurch L.L."/>
        </authorList>
    </citation>
    <scope>NUCLEOTIDE SEQUENCE</scope>
</reference>
<keyword evidence="5" id="KW-1185">Reference proteome</keyword>
<dbReference type="EnsemblProtists" id="EOD05032">
    <property type="protein sequence ID" value="EOD05032"/>
    <property type="gene ID" value="EMIHUDRAFT_439062"/>
</dbReference>
<dbReference type="InterPro" id="IPR051259">
    <property type="entry name" value="rRNA_Methyltransferase"/>
</dbReference>
<dbReference type="InterPro" id="IPR029026">
    <property type="entry name" value="tRNA_m1G_MTases_N"/>
</dbReference>
<name>A0A0D3I197_EMIH1</name>
<evidence type="ECO:0000313" key="5">
    <source>
        <dbReference type="Proteomes" id="UP000013827"/>
    </source>
</evidence>
<dbReference type="GO" id="GO:0003723">
    <property type="term" value="F:RNA binding"/>
    <property type="evidence" value="ECO:0007669"/>
    <property type="project" value="InterPro"/>
</dbReference>
<dbReference type="KEGG" id="ehx:EMIHUDRAFT_439062"/>
<evidence type="ECO:0000313" key="4">
    <source>
        <dbReference type="EnsemblProtists" id="EOD05032"/>
    </source>
</evidence>
<proteinExistence type="predicted"/>
<accession>A0A0D3I197</accession>
<dbReference type="GO" id="GO:0008173">
    <property type="term" value="F:RNA methyltransferase activity"/>
    <property type="evidence" value="ECO:0007669"/>
    <property type="project" value="InterPro"/>
</dbReference>